<organism evidence="1 2">
    <name type="scientific">Fraserbacteria sp. (strain RBG_16_55_9)</name>
    <dbReference type="NCBI Taxonomy" id="1817864"/>
    <lineage>
        <taxon>Bacteria</taxon>
        <taxon>Candidatus Fraseribacteriota</taxon>
    </lineage>
</organism>
<dbReference type="AlphaFoldDB" id="A0A1F5UXV7"/>
<dbReference type="Gene3D" id="3.60.15.10">
    <property type="entry name" value="Ribonuclease Z/Hydroxyacylglutathione hydrolase-like"/>
    <property type="match status" value="1"/>
</dbReference>
<dbReference type="PANTHER" id="PTHR39189:SF1">
    <property type="entry name" value="UPF0173 METAL-DEPENDENT HYDROLASE YTKL"/>
    <property type="match status" value="1"/>
</dbReference>
<dbReference type="SUPFAM" id="SSF56281">
    <property type="entry name" value="Metallo-hydrolase/oxidoreductase"/>
    <property type="match status" value="1"/>
</dbReference>
<name>A0A1F5UXV7_FRAXR</name>
<evidence type="ECO:0000313" key="2">
    <source>
        <dbReference type="Proteomes" id="UP000179157"/>
    </source>
</evidence>
<dbReference type="STRING" id="1817864.A2Z21_00790"/>
<protein>
    <recommendedName>
        <fullName evidence="3">Zn-dependent hydrolase</fullName>
    </recommendedName>
</protein>
<dbReference type="InterPro" id="IPR036866">
    <property type="entry name" value="RibonucZ/Hydroxyglut_hydro"/>
</dbReference>
<comment type="caution">
    <text evidence="1">The sequence shown here is derived from an EMBL/GenBank/DDBJ whole genome shotgun (WGS) entry which is preliminary data.</text>
</comment>
<accession>A0A1F5UXV7</accession>
<gene>
    <name evidence="1" type="ORF">A2Z21_00790</name>
</gene>
<proteinExistence type="predicted"/>
<evidence type="ECO:0008006" key="3">
    <source>
        <dbReference type="Google" id="ProtNLM"/>
    </source>
</evidence>
<dbReference type="EMBL" id="MFGX01000045">
    <property type="protein sequence ID" value="OGF55928.1"/>
    <property type="molecule type" value="Genomic_DNA"/>
</dbReference>
<reference evidence="1 2" key="1">
    <citation type="journal article" date="2016" name="Nat. Commun.">
        <title>Thousands of microbial genomes shed light on interconnected biogeochemical processes in an aquifer system.</title>
        <authorList>
            <person name="Anantharaman K."/>
            <person name="Brown C.T."/>
            <person name="Hug L.A."/>
            <person name="Sharon I."/>
            <person name="Castelle C.J."/>
            <person name="Probst A.J."/>
            <person name="Thomas B.C."/>
            <person name="Singh A."/>
            <person name="Wilkins M.J."/>
            <person name="Karaoz U."/>
            <person name="Brodie E.L."/>
            <person name="Williams K.H."/>
            <person name="Hubbard S.S."/>
            <person name="Banfield J.F."/>
        </authorList>
    </citation>
    <scope>NUCLEOTIDE SEQUENCE [LARGE SCALE GENOMIC DNA]</scope>
    <source>
        <strain evidence="2">RBG_16_55_9</strain>
    </source>
</reference>
<dbReference type="Pfam" id="PF13483">
    <property type="entry name" value="Lactamase_B_3"/>
    <property type="match status" value="1"/>
</dbReference>
<evidence type="ECO:0000313" key="1">
    <source>
        <dbReference type="EMBL" id="OGF55928.1"/>
    </source>
</evidence>
<sequence length="90" mass="9673">MAAIGPVDVLLIPVGGGTTIDAVMATEVVELLDPKVIIPMHYRTLGLYWGIATADPFLSGKTVVHPHTRSLVLNASRLPDVPTVIVLRYE</sequence>
<dbReference type="PANTHER" id="PTHR39189">
    <property type="entry name" value="UPF0173 METAL-DEPENDENT HYDROLASE YTKL"/>
    <property type="match status" value="1"/>
</dbReference>
<dbReference type="Proteomes" id="UP000179157">
    <property type="component" value="Unassembled WGS sequence"/>
</dbReference>